<feature type="non-terminal residue" evidence="1">
    <location>
        <position position="1"/>
    </location>
</feature>
<gene>
    <name evidence="1" type="ORF">F5878DRAFT_546003</name>
</gene>
<dbReference type="EMBL" id="MU806640">
    <property type="protein sequence ID" value="KAJ3833747.1"/>
    <property type="molecule type" value="Genomic_DNA"/>
</dbReference>
<dbReference type="Proteomes" id="UP001163846">
    <property type="component" value="Unassembled WGS sequence"/>
</dbReference>
<organism evidence="1 2">
    <name type="scientific">Lentinula raphanica</name>
    <dbReference type="NCBI Taxonomy" id="153919"/>
    <lineage>
        <taxon>Eukaryota</taxon>
        <taxon>Fungi</taxon>
        <taxon>Dikarya</taxon>
        <taxon>Basidiomycota</taxon>
        <taxon>Agaricomycotina</taxon>
        <taxon>Agaricomycetes</taxon>
        <taxon>Agaricomycetidae</taxon>
        <taxon>Agaricales</taxon>
        <taxon>Marasmiineae</taxon>
        <taxon>Omphalotaceae</taxon>
        <taxon>Lentinula</taxon>
    </lineage>
</organism>
<protein>
    <submittedName>
        <fullName evidence="1">Uncharacterized protein</fullName>
    </submittedName>
</protein>
<evidence type="ECO:0000313" key="2">
    <source>
        <dbReference type="Proteomes" id="UP001163846"/>
    </source>
</evidence>
<reference evidence="1" key="1">
    <citation type="submission" date="2022-08" db="EMBL/GenBank/DDBJ databases">
        <authorList>
            <consortium name="DOE Joint Genome Institute"/>
            <person name="Min B."/>
            <person name="Riley R."/>
            <person name="Sierra-Patev S."/>
            <person name="Naranjo-Ortiz M."/>
            <person name="Looney B."/>
            <person name="Konkel Z."/>
            <person name="Slot J.C."/>
            <person name="Sakamoto Y."/>
            <person name="Steenwyk J.L."/>
            <person name="Rokas A."/>
            <person name="Carro J."/>
            <person name="Camarero S."/>
            <person name="Ferreira P."/>
            <person name="Molpeceres G."/>
            <person name="Ruiz-Duenas F.J."/>
            <person name="Serrano A."/>
            <person name="Henrissat B."/>
            <person name="Drula E."/>
            <person name="Hughes K.W."/>
            <person name="Mata J.L."/>
            <person name="Ishikawa N.K."/>
            <person name="Vargas-Isla R."/>
            <person name="Ushijima S."/>
            <person name="Smith C.A."/>
            <person name="Ahrendt S."/>
            <person name="Andreopoulos W."/>
            <person name="He G."/>
            <person name="Labutti K."/>
            <person name="Lipzen A."/>
            <person name="Ng V."/>
            <person name="Sandor L."/>
            <person name="Barry K."/>
            <person name="Martinez A.T."/>
            <person name="Xiao Y."/>
            <person name="Gibbons J.G."/>
            <person name="Terashima K."/>
            <person name="Hibbett D.S."/>
            <person name="Grigoriev I.V."/>
        </authorList>
    </citation>
    <scope>NUCLEOTIDE SEQUENCE</scope>
    <source>
        <strain evidence="1">TFB9207</strain>
    </source>
</reference>
<accession>A0AA38UCV1</accession>
<keyword evidence="2" id="KW-1185">Reference proteome</keyword>
<name>A0AA38UCV1_9AGAR</name>
<comment type="caution">
    <text evidence="1">The sequence shown here is derived from an EMBL/GenBank/DDBJ whole genome shotgun (WGS) entry which is preliminary data.</text>
</comment>
<evidence type="ECO:0000313" key="1">
    <source>
        <dbReference type="EMBL" id="KAJ3833747.1"/>
    </source>
</evidence>
<dbReference type="AlphaFoldDB" id="A0AA38UCV1"/>
<proteinExistence type="predicted"/>
<sequence length="129" mass="14881">IYSKKFQRRQQIAARMISVCEASGDDEGLHFWIYILQALDHLTYLGMSDEETGFDEDSGEPLKYVYILPSRHTGFQPLFQYVDNIPDVHPSFFPQTGLRRWKRVHTHISGTRQAPNATPPFIDIAEPSK</sequence>